<name>A0ABW2RDB3_9BURK</name>
<comment type="caution">
    <text evidence="1">The sequence shown here is derived from an EMBL/GenBank/DDBJ whole genome shotgun (WGS) entry which is preliminary data.</text>
</comment>
<dbReference type="Proteomes" id="UP001596495">
    <property type="component" value="Unassembled WGS sequence"/>
</dbReference>
<dbReference type="CDD" id="cd05403">
    <property type="entry name" value="NT_KNTase_like"/>
    <property type="match status" value="1"/>
</dbReference>
<evidence type="ECO:0008006" key="3">
    <source>
        <dbReference type="Google" id="ProtNLM"/>
    </source>
</evidence>
<evidence type="ECO:0000313" key="1">
    <source>
        <dbReference type="EMBL" id="MFC7436068.1"/>
    </source>
</evidence>
<dbReference type="RefSeq" id="WP_382259440.1">
    <property type="nucleotide sequence ID" value="NZ_JBHTBX010000013.1"/>
</dbReference>
<dbReference type="InterPro" id="IPR043519">
    <property type="entry name" value="NT_sf"/>
</dbReference>
<dbReference type="Gene3D" id="3.30.460.10">
    <property type="entry name" value="Beta Polymerase, domain 2"/>
    <property type="match status" value="1"/>
</dbReference>
<accession>A0ABW2RDB3</accession>
<keyword evidence="2" id="KW-1185">Reference proteome</keyword>
<protein>
    <recommendedName>
        <fullName evidence="3">Nucleotidyltransferase-like protein</fullName>
    </recommendedName>
</protein>
<reference evidence="2" key="1">
    <citation type="journal article" date="2019" name="Int. J. Syst. Evol. Microbiol.">
        <title>The Global Catalogue of Microorganisms (GCM) 10K type strain sequencing project: providing services to taxonomists for standard genome sequencing and annotation.</title>
        <authorList>
            <consortium name="The Broad Institute Genomics Platform"/>
            <consortium name="The Broad Institute Genome Sequencing Center for Infectious Disease"/>
            <person name="Wu L."/>
            <person name="Ma J."/>
        </authorList>
    </citation>
    <scope>NUCLEOTIDE SEQUENCE [LARGE SCALE GENOMIC DNA]</scope>
    <source>
        <strain evidence="2">CCUG 54518</strain>
    </source>
</reference>
<dbReference type="EMBL" id="JBHTBX010000013">
    <property type="protein sequence ID" value="MFC7436068.1"/>
    <property type="molecule type" value="Genomic_DNA"/>
</dbReference>
<gene>
    <name evidence="1" type="ORF">ACFQNJ_16250</name>
</gene>
<dbReference type="SUPFAM" id="SSF81301">
    <property type="entry name" value="Nucleotidyltransferase"/>
    <property type="match status" value="1"/>
</dbReference>
<organism evidence="1 2">
    <name type="scientific">Hydrogenophaga bisanensis</name>
    <dbReference type="NCBI Taxonomy" id="439611"/>
    <lineage>
        <taxon>Bacteria</taxon>
        <taxon>Pseudomonadati</taxon>
        <taxon>Pseudomonadota</taxon>
        <taxon>Betaproteobacteria</taxon>
        <taxon>Burkholderiales</taxon>
        <taxon>Comamonadaceae</taxon>
        <taxon>Hydrogenophaga</taxon>
    </lineage>
</organism>
<proteinExistence type="predicted"/>
<sequence length="243" mass="27587">MKRDTAIRHAMSIGEHLRGLGGIISTPGCFHEALKIDRLWVFGSTAKGAANPSDLDLLIQFRTIRTRELEMDRKPGRTLKRIFGGGYRFKWDWNRRDYSVMEAYEDGLRSIIAGRRMIRFHDHKVDGSLAWPRVMLYPLDESSLLVDPTMGMKISNHGAFTFGQTWLSPKGVPMVVVGYQVDHGVCNRGHPVAILQQMRPNKPLRHLLPCVSVEGWRLLSAEEDRQLRLSASALARSRGLTRL</sequence>
<evidence type="ECO:0000313" key="2">
    <source>
        <dbReference type="Proteomes" id="UP001596495"/>
    </source>
</evidence>